<dbReference type="Proteomes" id="UP000224006">
    <property type="component" value="Unassembled WGS sequence"/>
</dbReference>
<feature type="compositionally biased region" description="Low complexity" evidence="2">
    <location>
        <begin position="688"/>
        <end position="701"/>
    </location>
</feature>
<feature type="region of interest" description="Disordered" evidence="2">
    <location>
        <begin position="1859"/>
        <end position="1883"/>
    </location>
</feature>
<dbReference type="KEGG" id="bbes:BESB_072660"/>
<evidence type="ECO:0000313" key="4">
    <source>
        <dbReference type="Proteomes" id="UP000224006"/>
    </source>
</evidence>
<dbReference type="VEuPathDB" id="ToxoDB:BESB_072660"/>
<feature type="compositionally biased region" description="Basic and acidic residues" evidence="2">
    <location>
        <begin position="837"/>
        <end position="846"/>
    </location>
</feature>
<evidence type="ECO:0000256" key="1">
    <source>
        <dbReference type="ARBA" id="ARBA00022581"/>
    </source>
</evidence>
<feature type="compositionally biased region" description="Basic and acidic residues" evidence="2">
    <location>
        <begin position="1400"/>
        <end position="1411"/>
    </location>
</feature>
<feature type="region of interest" description="Disordered" evidence="2">
    <location>
        <begin position="1931"/>
        <end position="1971"/>
    </location>
</feature>
<keyword evidence="4" id="KW-1185">Reference proteome</keyword>
<feature type="compositionally biased region" description="Low complexity" evidence="2">
    <location>
        <begin position="723"/>
        <end position="737"/>
    </location>
</feature>
<feature type="region of interest" description="Disordered" evidence="2">
    <location>
        <begin position="604"/>
        <end position="763"/>
    </location>
</feature>
<feature type="compositionally biased region" description="Low complexity" evidence="2">
    <location>
        <begin position="752"/>
        <end position="763"/>
    </location>
</feature>
<feature type="region of interest" description="Disordered" evidence="2">
    <location>
        <begin position="906"/>
        <end position="988"/>
    </location>
</feature>
<evidence type="ECO:0000256" key="2">
    <source>
        <dbReference type="SAM" id="MobiDB-lite"/>
    </source>
</evidence>
<dbReference type="GeneID" id="40312192"/>
<feature type="compositionally biased region" description="Low complexity" evidence="2">
    <location>
        <begin position="950"/>
        <end position="959"/>
    </location>
</feature>
<proteinExistence type="predicted"/>
<feature type="compositionally biased region" description="Low complexity" evidence="2">
    <location>
        <begin position="1760"/>
        <end position="1775"/>
    </location>
</feature>
<organism evidence="3 4">
    <name type="scientific">Besnoitia besnoiti</name>
    <name type="common">Apicomplexan protozoan</name>
    <dbReference type="NCBI Taxonomy" id="94643"/>
    <lineage>
        <taxon>Eukaryota</taxon>
        <taxon>Sar</taxon>
        <taxon>Alveolata</taxon>
        <taxon>Apicomplexa</taxon>
        <taxon>Conoidasida</taxon>
        <taxon>Coccidia</taxon>
        <taxon>Eucoccidiorida</taxon>
        <taxon>Eimeriorina</taxon>
        <taxon>Sarcocystidae</taxon>
        <taxon>Besnoitia</taxon>
    </lineage>
</organism>
<feature type="compositionally biased region" description="Low complexity" evidence="2">
    <location>
        <begin position="1315"/>
        <end position="1328"/>
    </location>
</feature>
<keyword evidence="1" id="KW-0945">Host-virus interaction</keyword>
<feature type="region of interest" description="Disordered" evidence="2">
    <location>
        <begin position="58"/>
        <end position="109"/>
    </location>
</feature>
<feature type="compositionally biased region" description="Basic and acidic residues" evidence="2">
    <location>
        <begin position="1373"/>
        <end position="1391"/>
    </location>
</feature>
<feature type="compositionally biased region" description="Basic and acidic residues" evidence="2">
    <location>
        <begin position="1349"/>
        <end position="1366"/>
    </location>
</feature>
<evidence type="ECO:0000313" key="3">
    <source>
        <dbReference type="EMBL" id="PFH34114.1"/>
    </source>
</evidence>
<feature type="compositionally biased region" description="Low complexity" evidence="2">
    <location>
        <begin position="633"/>
        <end position="678"/>
    </location>
</feature>
<feature type="compositionally biased region" description="Acidic residues" evidence="2">
    <location>
        <begin position="965"/>
        <end position="986"/>
    </location>
</feature>
<protein>
    <submittedName>
        <fullName evidence="3">Uncharacterized protein</fullName>
    </submittedName>
</protein>
<feature type="region of interest" description="Disordered" evidence="2">
    <location>
        <begin position="2024"/>
        <end position="2055"/>
    </location>
</feature>
<dbReference type="RefSeq" id="XP_029218123.1">
    <property type="nucleotide sequence ID" value="XM_029365639.1"/>
</dbReference>
<feature type="region of interest" description="Disordered" evidence="2">
    <location>
        <begin position="828"/>
        <end position="848"/>
    </location>
</feature>
<gene>
    <name evidence="3" type="ORF">BESB_072660</name>
</gene>
<feature type="region of interest" description="Disordered" evidence="2">
    <location>
        <begin position="1108"/>
        <end position="1139"/>
    </location>
</feature>
<accession>A0A2A9MA94</accession>
<feature type="region of interest" description="Disordered" evidence="2">
    <location>
        <begin position="1730"/>
        <end position="1822"/>
    </location>
</feature>
<feature type="region of interest" description="Disordered" evidence="2">
    <location>
        <begin position="251"/>
        <end position="351"/>
    </location>
</feature>
<sequence length="2144" mass="227965">MSLCACPASGRPYPSTLLKQFADPRGRAISCFAIAEAHGLVAVSTETYDPQTQVLLDRAYGRVPRSNAPDNTPRGESSDALRSGTSDKRRGVCKGTDASQQQPEVRYRQGSGRCCASQSSYRDQGRAPDAQAECVGSASRLAASSVDGRGESGDPAAFRSGAGMSAWTEKSMEEIKDTQHRQRQCFDNPDVCGRCVIFLDSRSLLPLREVVVGDLPDRCHSNLICCCCCGRCTDGLCRMCRSARRHQFGGMMTERRAGSPQVCAGRTPGTGEGRPSPSFHFSRQLEGSLDESEASPESRRSRRQPRSRAASLACNGVPSSCASSPLRQKDRGERFSAPSGRGNADADHGSAAAFQERRPQFFRCESLAFACQDRLLCVVSPFAGVKIIQLAALPFFRASDSSLLSSGGCADSRSALCLASSSPLRRPPRVSAGAAPPGAPWATVPTAIAFDIEGRYPRLLTHLEFVASFAESSAARLEDFRVLDAGRLDRQEQQEALLSRMWLADAWTGPSCGSADAWDDAAASSSGKALPGVPPKPKWPSRATSPRFAGPCTFLDCLVHFQGHPPVRMVLDVTHGNRVLRCMSLLSSELLSLCCAPWRPQPPADAPPNAAPPSMPAAVPAARPEKTMRAACPRSRSSSLSSFSGPPSSPALSGSASRPSSSLASRSRASSPSPAFSPYTGARLLRDAPSAPQSPAAGSAAETGHDPSLAPQLDAGPTCPEDAGASRAADRAGALRGHGTLASPPAPPARPAPGAASAGAGAPLNERDFAEGTWKVKDGVGFPFAVFKKKEDFRLRLTAGIHVTHPTPVSPRRAPEAKGAGRTLLSSLVPATSGGRSPEEAVEKNRGRARGTDYSVTNVVVPDKSFSHLEADFATSAFRQLLLSQQPAGNAKRKDTRGENLVQLLPLPARPDGLPTLADLTPGLRPSPGSAAEAQMEQKSSYARRDGRGAESSAAGRRPPSSREDSEEDDDEDDEADEFENEEDGAGDVHPEEEWLVALALPHALVAVIDLHHRVVARHKFGLSKSTPFDRLAVQREGRFLLAWKERQCSVLELVDEPDSSASSRAAASLASAPFYAPSGSMWRKFWRQRPPEPALSSAESPLESLDPAGADLCAAKPEPPAAREEAREPSAAGMSPLQPAPPVCSAAALAAPQPPLRLRLHLELPVGARFGHSGSKVERFVAFAFSEDPYLSWLVVVSRRGVNEHLLYLIDLRAEEQRGGALGREIFFDTAMLPVPTQIGWMPLTSSDLLVLPSHRRFLALLTDASAPHQEEAFVAPYVHFTRLTSNREHLSRALDFDRDSTGGSCSGEDSSDPENASDSSNADASEEANAFLREFSPFSLPSGRHARGVERGLNEEGRPRHRDIFAFSPFGRRDAASRQREDGAGREARPPNGVGGGEENRTDCAERRKASMRHYRRMRAEQRQRLEAAGLDPSLHSNLEEKIFYQPLEALRKLQKAPPSCWATPEDIEKWRGEESGKAASRNRDGLCADAESGGASLSLSFSSFCATAGGLTRPLSNRQKILAHLYASYSRGLGPPQASSPTSPPISASAPLPSSSVFSAFSAFSSSPQAALTPQSPAAVAAGRAAAATVAYRQAMLLFNNDHCQAVYWLAGDFGPSAADTTTPAEAVGEAVAAAHARLRVLPSAAADPQVSRWQPSAALSRRGAAVEALNGEVSAAASGSASSFEGILPFRAPTRSLLSVGDAIGAWHMTDLSLCCAVAATTDMQSGRAWGAQRPGGSGARRGAIGRPEPPAPGYEQSPEGPQPSSSLGLGREAPRGGRTGILAPTRGLNAERIISDAADQETANAQPHTPLVGRRRNGCFPETQTARGMEAETFAVRYPRLAGRLAHALQRLDSAHGDSQRGQGGVGKTAAGSRQGDAVARGSAEIACELRQRPGEHTPSEASAYVYVAPPENAANWAAIRGGEKPLVGSQAPRGGGPCNGRTALGESHTGAGELQPGLGGRSRSYADNEASAGVVDDQQELIHMLRLIHDTVSSESVAPPLRLRRRELPSHLTPADLGIASSAAGRRESRTKHGRPVADDEANTPQTVPEEALTHEDIARELLRGKEPALVRGKKYPNIWRLPLFLPADERSEKQYSDREGYDAPTVVGSCASFLIKKMLKKASLFLASRRQSSGVRN</sequence>
<feature type="region of interest" description="Disordered" evidence="2">
    <location>
        <begin position="523"/>
        <end position="544"/>
    </location>
</feature>
<dbReference type="PANTHER" id="PTHR13037">
    <property type="entry name" value="FORMIN"/>
    <property type="match status" value="1"/>
</dbReference>
<feature type="compositionally biased region" description="Pro residues" evidence="2">
    <location>
        <begin position="604"/>
        <end position="615"/>
    </location>
</feature>
<comment type="caution">
    <text evidence="3">The sequence shown here is derived from an EMBL/GenBank/DDBJ whole genome shotgun (WGS) entry which is preliminary data.</text>
</comment>
<feature type="compositionally biased region" description="Polar residues" evidence="2">
    <location>
        <begin position="317"/>
        <end position="326"/>
    </location>
</feature>
<dbReference type="OrthoDB" id="331704at2759"/>
<dbReference type="PANTHER" id="PTHR13037:SF24">
    <property type="entry name" value="POLYCOMB PROTEIN PCL-RELATED"/>
    <property type="match status" value="1"/>
</dbReference>
<reference evidence="3 4" key="1">
    <citation type="submission" date="2017-09" db="EMBL/GenBank/DDBJ databases">
        <title>Genome sequencing of Besnoitia besnoiti strain Bb-Ger1.</title>
        <authorList>
            <person name="Schares G."/>
            <person name="Venepally P."/>
            <person name="Lorenzi H.A."/>
        </authorList>
    </citation>
    <scope>NUCLEOTIDE SEQUENCE [LARGE SCALE GENOMIC DNA]</scope>
    <source>
        <strain evidence="3 4">Bb-Ger1</strain>
    </source>
</reference>
<name>A0A2A9MA94_BESBE</name>
<dbReference type="EMBL" id="NWUJ01000007">
    <property type="protein sequence ID" value="PFH34114.1"/>
    <property type="molecule type" value="Genomic_DNA"/>
</dbReference>
<feature type="region of interest" description="Disordered" evidence="2">
    <location>
        <begin position="1344"/>
        <end position="1417"/>
    </location>
</feature>
<feature type="region of interest" description="Disordered" evidence="2">
    <location>
        <begin position="1297"/>
        <end position="1328"/>
    </location>
</feature>